<dbReference type="GO" id="GO:0006811">
    <property type="term" value="P:monoatomic ion transport"/>
    <property type="evidence" value="ECO:0007669"/>
    <property type="project" value="UniProtKB-KW"/>
</dbReference>
<keyword evidence="8 13" id="KW-0812">Transmembrane</keyword>
<evidence type="ECO:0000256" key="9">
    <source>
        <dbReference type="ARBA" id="ARBA00022989"/>
    </source>
</evidence>
<evidence type="ECO:0000256" key="6">
    <source>
        <dbReference type="ARBA" id="ARBA00022449"/>
    </source>
</evidence>
<evidence type="ECO:0000313" key="14">
    <source>
        <dbReference type="EMBL" id="MBB6694653.1"/>
    </source>
</evidence>
<feature type="transmembrane region" description="Helical" evidence="13">
    <location>
        <begin position="148"/>
        <end position="167"/>
    </location>
</feature>
<keyword evidence="15" id="KW-1185">Reference proteome</keyword>
<keyword evidence="7" id="KW-1003">Cell membrane</keyword>
<evidence type="ECO:0000256" key="7">
    <source>
        <dbReference type="ARBA" id="ARBA00022475"/>
    </source>
</evidence>
<dbReference type="EMBL" id="JACJVR010000098">
    <property type="protein sequence ID" value="MBB6694653.1"/>
    <property type="molecule type" value="Genomic_DNA"/>
</dbReference>
<evidence type="ECO:0000256" key="10">
    <source>
        <dbReference type="ARBA" id="ARBA00023065"/>
    </source>
</evidence>
<evidence type="ECO:0000313" key="15">
    <source>
        <dbReference type="Proteomes" id="UP000553776"/>
    </source>
</evidence>
<dbReference type="GO" id="GO:0042910">
    <property type="term" value="F:xenobiotic transmembrane transporter activity"/>
    <property type="evidence" value="ECO:0007669"/>
    <property type="project" value="InterPro"/>
</dbReference>
<dbReference type="PANTHER" id="PTHR43298:SF2">
    <property type="entry name" value="FMN_FAD EXPORTER YEEO-RELATED"/>
    <property type="match status" value="1"/>
</dbReference>
<keyword evidence="9 13" id="KW-1133">Transmembrane helix</keyword>
<evidence type="ECO:0000256" key="3">
    <source>
        <dbReference type="ARBA" id="ARBA00010199"/>
    </source>
</evidence>
<dbReference type="RefSeq" id="WP_185138618.1">
    <property type="nucleotide sequence ID" value="NZ_BORM01000023.1"/>
</dbReference>
<evidence type="ECO:0000256" key="11">
    <source>
        <dbReference type="ARBA" id="ARBA00023136"/>
    </source>
</evidence>
<accession>A0A841U8S8</accession>
<keyword evidence="10" id="KW-0406">Ion transport</keyword>
<comment type="subcellular location">
    <subcellularLocation>
        <location evidence="2">Cell membrane</location>
        <topology evidence="2">Multi-pass membrane protein</topology>
    </subcellularLocation>
</comment>
<feature type="transmembrane region" description="Helical" evidence="13">
    <location>
        <begin position="72"/>
        <end position="92"/>
    </location>
</feature>
<dbReference type="NCBIfam" id="TIGR00797">
    <property type="entry name" value="matE"/>
    <property type="match status" value="1"/>
</dbReference>
<organism evidence="14 15">
    <name type="scientific">Cohnella xylanilytica</name>
    <dbReference type="NCBI Taxonomy" id="557555"/>
    <lineage>
        <taxon>Bacteria</taxon>
        <taxon>Bacillati</taxon>
        <taxon>Bacillota</taxon>
        <taxon>Bacilli</taxon>
        <taxon>Bacillales</taxon>
        <taxon>Paenibacillaceae</taxon>
        <taxon>Cohnella</taxon>
    </lineage>
</organism>
<keyword evidence="11 13" id="KW-0472">Membrane</keyword>
<dbReference type="GO" id="GO:0015297">
    <property type="term" value="F:antiporter activity"/>
    <property type="evidence" value="ECO:0007669"/>
    <property type="project" value="UniProtKB-KW"/>
</dbReference>
<gene>
    <name evidence="14" type="ORF">H7B90_24960</name>
</gene>
<dbReference type="PANTHER" id="PTHR43298">
    <property type="entry name" value="MULTIDRUG RESISTANCE PROTEIN NORM-RELATED"/>
    <property type="match status" value="1"/>
</dbReference>
<dbReference type="InterPro" id="IPR048279">
    <property type="entry name" value="MdtK-like"/>
</dbReference>
<dbReference type="Proteomes" id="UP000553776">
    <property type="component" value="Unassembled WGS sequence"/>
</dbReference>
<dbReference type="GO" id="GO:0005886">
    <property type="term" value="C:plasma membrane"/>
    <property type="evidence" value="ECO:0007669"/>
    <property type="project" value="UniProtKB-SubCell"/>
</dbReference>
<evidence type="ECO:0000256" key="12">
    <source>
        <dbReference type="ARBA" id="ARBA00031636"/>
    </source>
</evidence>
<protein>
    <recommendedName>
        <fullName evidence="4">Probable multidrug resistance protein NorM</fullName>
    </recommendedName>
    <alternativeName>
        <fullName evidence="12">Multidrug-efflux transporter</fullName>
    </alternativeName>
</protein>
<evidence type="ECO:0000256" key="13">
    <source>
        <dbReference type="SAM" id="Phobius"/>
    </source>
</evidence>
<proteinExistence type="inferred from homology"/>
<dbReference type="InterPro" id="IPR002528">
    <property type="entry name" value="MATE_fam"/>
</dbReference>
<feature type="transmembrane region" description="Helical" evidence="13">
    <location>
        <begin position="28"/>
        <end position="52"/>
    </location>
</feature>
<feature type="transmembrane region" description="Helical" evidence="13">
    <location>
        <begin position="104"/>
        <end position="128"/>
    </location>
</feature>
<comment type="similarity">
    <text evidence="3">Belongs to the multi antimicrobial extrusion (MATE) (TC 2.A.66.1) family.</text>
</comment>
<dbReference type="AlphaFoldDB" id="A0A841U8S8"/>
<feature type="transmembrane region" description="Helical" evidence="13">
    <location>
        <begin position="371"/>
        <end position="389"/>
    </location>
</feature>
<keyword evidence="5" id="KW-0813">Transport</keyword>
<comment type="caution">
    <text evidence="14">The sequence shown here is derived from an EMBL/GenBank/DDBJ whole genome shotgun (WGS) entry which is preliminary data.</text>
</comment>
<evidence type="ECO:0000256" key="5">
    <source>
        <dbReference type="ARBA" id="ARBA00022448"/>
    </source>
</evidence>
<sequence>MVPSKGLSRKQAFLDKYLSGESTDYRQIVALFLPILIDQAFIVGLNLLNTAMISSSGVAAVGAVNMVDSLNIFLISVFVAISTGGTVLVAQYKGSGNPQMVSKAAASTVSSVFLFAAAISLLMIAFHGPTLNLLFGSAAPDVLANGRTYFIGSCASYAGIAIVEAVCGALRGIGKSRASLALSLIMNLTYVALNVVFINLLHMGVLGMSIAVNVSRYAAAVCAILYLVRMDASLRFRIRDAFYVNLAMFRKILSIGLPFAAEQMFFNGGKLLTQVFIVSMGTNAIATNAICSSLAGVFQIPSNALSIVTITVVGQCMGSRNVADARKFTKSFLWTSSLFFTAMLLVLMPLFKPIVGLFHPPAEIVDDIFTVTLINAIAQIPLWAVSFLLPSALRAAGDSKFTSVMSMLSMWLFRIVLGYILGIVLDFGIVGVWLAMNCEWGVRGLIFLWRFRGEKWYRRRLV</sequence>
<feature type="transmembrane region" description="Helical" evidence="13">
    <location>
        <begin position="206"/>
        <end position="228"/>
    </location>
</feature>
<evidence type="ECO:0000256" key="1">
    <source>
        <dbReference type="ARBA" id="ARBA00003408"/>
    </source>
</evidence>
<keyword evidence="6" id="KW-0050">Antiport</keyword>
<dbReference type="PIRSF" id="PIRSF006603">
    <property type="entry name" value="DinF"/>
    <property type="match status" value="1"/>
</dbReference>
<dbReference type="Pfam" id="PF01554">
    <property type="entry name" value="MatE"/>
    <property type="match status" value="2"/>
</dbReference>
<name>A0A841U8S8_9BACL</name>
<evidence type="ECO:0000256" key="8">
    <source>
        <dbReference type="ARBA" id="ARBA00022692"/>
    </source>
</evidence>
<comment type="function">
    <text evidence="1">Multidrug efflux pump.</text>
</comment>
<reference evidence="14 15" key="1">
    <citation type="submission" date="2020-08" db="EMBL/GenBank/DDBJ databases">
        <title>Cohnella phylogeny.</title>
        <authorList>
            <person name="Dunlap C."/>
        </authorList>
    </citation>
    <scope>NUCLEOTIDE SEQUENCE [LARGE SCALE GENOMIC DNA]</scope>
    <source>
        <strain evidence="14 15">DSM 25239</strain>
    </source>
</reference>
<evidence type="ECO:0000256" key="4">
    <source>
        <dbReference type="ARBA" id="ARBA00020268"/>
    </source>
</evidence>
<dbReference type="InterPro" id="IPR050222">
    <property type="entry name" value="MATE_MdtK"/>
</dbReference>
<evidence type="ECO:0000256" key="2">
    <source>
        <dbReference type="ARBA" id="ARBA00004651"/>
    </source>
</evidence>
<feature type="transmembrane region" description="Helical" evidence="13">
    <location>
        <begin position="179"/>
        <end position="200"/>
    </location>
</feature>
<feature type="transmembrane region" description="Helical" evidence="13">
    <location>
        <begin position="332"/>
        <end position="351"/>
    </location>
</feature>